<feature type="transmembrane region" description="Helical" evidence="1">
    <location>
        <begin position="63"/>
        <end position="84"/>
    </location>
</feature>
<organism evidence="2 3">
    <name type="scientific">Ureibacillus chungkukjangi</name>
    <dbReference type="NCBI Taxonomy" id="1202712"/>
    <lineage>
        <taxon>Bacteria</taxon>
        <taxon>Bacillati</taxon>
        <taxon>Bacillota</taxon>
        <taxon>Bacilli</taxon>
        <taxon>Bacillales</taxon>
        <taxon>Caryophanaceae</taxon>
        <taxon>Ureibacillus</taxon>
    </lineage>
</organism>
<gene>
    <name evidence="2" type="ORF">BJ095_12716</name>
</gene>
<feature type="transmembrane region" description="Helical" evidence="1">
    <location>
        <begin position="35"/>
        <end position="56"/>
    </location>
</feature>
<keyword evidence="1" id="KW-1133">Transmembrane helix</keyword>
<reference evidence="2 3" key="1">
    <citation type="submission" date="2018-06" db="EMBL/GenBank/DDBJ databases">
        <title>Genomic Encyclopedia of Archaeal and Bacterial Type Strains, Phase II (KMG-II): from individual species to whole genera.</title>
        <authorList>
            <person name="Goeker M."/>
        </authorList>
    </citation>
    <scope>NUCLEOTIDE SEQUENCE [LARGE SCALE GENOMIC DNA]</scope>
    <source>
        <strain evidence="2 3">KACC 16626</strain>
    </source>
</reference>
<evidence type="ECO:0000313" key="2">
    <source>
        <dbReference type="EMBL" id="PYF03942.1"/>
    </source>
</evidence>
<dbReference type="EMBL" id="QJTJ01000027">
    <property type="protein sequence ID" value="PYF03942.1"/>
    <property type="molecule type" value="Genomic_DNA"/>
</dbReference>
<evidence type="ECO:0000313" key="3">
    <source>
        <dbReference type="Proteomes" id="UP000247416"/>
    </source>
</evidence>
<evidence type="ECO:0000256" key="1">
    <source>
        <dbReference type="SAM" id="Phobius"/>
    </source>
</evidence>
<keyword evidence="1" id="KW-0472">Membrane</keyword>
<name>A0A318TGD0_9BACL</name>
<protein>
    <submittedName>
        <fullName evidence="2">Uncharacterized protein</fullName>
    </submittedName>
</protein>
<sequence>MTQYNREELSLIFQVLAGILITMGAAYALSVYYGAISGLALIIGAVGLAIIIGCWVGIKHLGFMVTIIIGAIIFAFCFNFGALFH</sequence>
<dbReference type="OrthoDB" id="2453380at2"/>
<keyword evidence="3" id="KW-1185">Reference proteome</keyword>
<comment type="caution">
    <text evidence="2">The sequence shown here is derived from an EMBL/GenBank/DDBJ whole genome shotgun (WGS) entry which is preliminary data.</text>
</comment>
<keyword evidence="1" id="KW-0812">Transmembrane</keyword>
<accession>A0A318TGD0</accession>
<dbReference type="Proteomes" id="UP000247416">
    <property type="component" value="Unassembled WGS sequence"/>
</dbReference>
<feature type="transmembrane region" description="Helical" evidence="1">
    <location>
        <begin position="9"/>
        <end position="29"/>
    </location>
</feature>
<dbReference type="RefSeq" id="WP_107934879.1">
    <property type="nucleotide sequence ID" value="NZ_CP085009.1"/>
</dbReference>
<proteinExistence type="predicted"/>
<dbReference type="AlphaFoldDB" id="A0A318TGD0"/>